<feature type="repeat" description="WD" evidence="3">
    <location>
        <begin position="569"/>
        <end position="601"/>
    </location>
</feature>
<feature type="repeat" description="WD" evidence="3">
    <location>
        <begin position="333"/>
        <end position="359"/>
    </location>
</feature>
<dbReference type="SMART" id="SM00320">
    <property type="entry name" value="WD40"/>
    <property type="match status" value="14"/>
</dbReference>
<dbReference type="InterPro" id="IPR000157">
    <property type="entry name" value="TIR_dom"/>
</dbReference>
<dbReference type="Pfam" id="PF13676">
    <property type="entry name" value="TIR_2"/>
    <property type="match status" value="1"/>
</dbReference>
<proteinExistence type="predicted"/>
<feature type="repeat" description="WD" evidence="3">
    <location>
        <begin position="816"/>
        <end position="857"/>
    </location>
</feature>
<protein>
    <recommendedName>
        <fullName evidence="5">TIR domain-containing protein</fullName>
    </recommendedName>
</protein>
<keyword evidence="4" id="KW-0812">Transmembrane</keyword>
<keyword evidence="4" id="KW-1133">Transmembrane helix</keyword>
<sequence length="954" mass="102759">MPQEAKARAQKYAAFISYSHKDKKWGDWLHKALESYRVPKRLAGTQGRNGKIPPRVFPVFRDREELPSSADLNEQIVAALDASEYLIVICSPRAVTSRWVNEEILAFKRKGRENRILALVVDGVPNADDEPALEDLQKPGFAAAFGVARDYPRECFPSALKFKLDEEGNLGTRRNEPIAADVRAEGDGKENARLKLLAGLLGVGYDVLRQREHEAQRRRMRRAAALSGAIALSLTALLVLSLFALVDSETTRNSALIAQSQFLARDADTATTSGDAGLGMMLALQALPEKISAPSRPLKREALAALSHAWRDMHEIGQINVGEPLVGGGYLTDSRIVVTGSAKGTVTVWDIVHGQRILAMAHPGAKILSVAPSSDGKRIVAVYDDKSVCIWDTATGRKLSVITGFLVNASYASFSPDDKWIAISSWDEATIRNAATGKVLVVLRGHDGQIKSVVFSPDGTRVVTASSDATARVWDARSGQQIAVLRGHDEGLTFADFSPDGGSIVTASWDHSARTWDARTGKARVVMRGHEAEVVSARFSSDGRQIVTASRDTTARIWTASTGIALLVLRGHTGGVSSAEWSADGTRVITASDDGTVRIWSDPGVFVTGEKINFAGWSADGRRVATASMDGTAQIWDARTGKVIRVLGSQGVMINTALFSSDGARVVTTGFDSSLAGSVRVWDAATGRQLLSYPGGYFGSAVFSADGTTIAATRTDNTIVVFDAATGRTALTLKTGNAAATFTAISPNGRHIAGASTDGNIRIWDRSSGQLLKVLRGHLGRVNGVAYSPDSRRLASAGEDETARIWDAATGTQISILHQTAQVYRAAFSPDGTRVVTASGDKTATVWDVATGKKLDILRGHVDVVSSAAFAVDNDHILTASWDGTFRKWDPIPRCQTLIDASRRRIARSGRALTSSERSQYFLTGTPVLRFSQWFEPIKPLYRWMVPAMGDTCQ</sequence>
<dbReference type="PANTHER" id="PTHR19879">
    <property type="entry name" value="TRANSCRIPTION INITIATION FACTOR TFIID"/>
    <property type="match status" value="1"/>
</dbReference>
<evidence type="ECO:0000313" key="6">
    <source>
        <dbReference type="EMBL" id="GAA0583660.1"/>
    </source>
</evidence>
<feature type="transmembrane region" description="Helical" evidence="4">
    <location>
        <begin position="223"/>
        <end position="246"/>
    </location>
</feature>
<evidence type="ECO:0000313" key="7">
    <source>
        <dbReference type="Proteomes" id="UP001499951"/>
    </source>
</evidence>
<feature type="repeat" description="WD" evidence="3">
    <location>
        <begin position="360"/>
        <end position="401"/>
    </location>
</feature>
<reference evidence="6 7" key="1">
    <citation type="journal article" date="2019" name="Int. J. Syst. Evol. Microbiol.">
        <title>The Global Catalogue of Microorganisms (GCM) 10K type strain sequencing project: providing services to taxonomists for standard genome sequencing and annotation.</title>
        <authorList>
            <consortium name="The Broad Institute Genomics Platform"/>
            <consortium name="The Broad Institute Genome Sequencing Center for Infectious Disease"/>
            <person name="Wu L."/>
            <person name="Ma J."/>
        </authorList>
    </citation>
    <scope>NUCLEOTIDE SEQUENCE [LARGE SCALE GENOMIC DNA]</scope>
    <source>
        <strain evidence="6 7">JCM 15089</strain>
    </source>
</reference>
<dbReference type="PRINTS" id="PR00320">
    <property type="entry name" value="GPROTEINBRPT"/>
</dbReference>
<keyword evidence="2" id="KW-0677">Repeat</keyword>
<dbReference type="PROSITE" id="PS00678">
    <property type="entry name" value="WD_REPEATS_1"/>
    <property type="match status" value="6"/>
</dbReference>
<dbReference type="Gene3D" id="2.130.10.10">
    <property type="entry name" value="YVTN repeat-like/Quinoprotein amine dehydrogenase"/>
    <property type="match status" value="4"/>
</dbReference>
<comment type="caution">
    <text evidence="6">The sequence shown here is derived from an EMBL/GenBank/DDBJ whole genome shotgun (WGS) entry which is preliminary data.</text>
</comment>
<keyword evidence="4" id="KW-0472">Membrane</keyword>
<dbReference type="EMBL" id="BAAADD010000010">
    <property type="protein sequence ID" value="GAA0583660.1"/>
    <property type="molecule type" value="Genomic_DNA"/>
</dbReference>
<dbReference type="RefSeq" id="WP_166937110.1">
    <property type="nucleotide sequence ID" value="NZ_BAAADD010000010.1"/>
</dbReference>
<dbReference type="InterPro" id="IPR001680">
    <property type="entry name" value="WD40_rpt"/>
</dbReference>
<feature type="repeat" description="WD" evidence="3">
    <location>
        <begin position="527"/>
        <end position="568"/>
    </location>
</feature>
<evidence type="ECO:0000259" key="5">
    <source>
        <dbReference type="PROSITE" id="PS50104"/>
    </source>
</evidence>
<dbReference type="InterPro" id="IPR011047">
    <property type="entry name" value="Quinoprotein_ADH-like_sf"/>
</dbReference>
<keyword evidence="7" id="KW-1185">Reference proteome</keyword>
<organism evidence="6 7">
    <name type="scientific">Rhizomicrobium electricum</name>
    <dbReference type="NCBI Taxonomy" id="480070"/>
    <lineage>
        <taxon>Bacteria</taxon>
        <taxon>Pseudomonadati</taxon>
        <taxon>Pseudomonadota</taxon>
        <taxon>Alphaproteobacteria</taxon>
        <taxon>Micropepsales</taxon>
        <taxon>Micropepsaceae</taxon>
        <taxon>Rhizomicrobium</taxon>
    </lineage>
</organism>
<dbReference type="InterPro" id="IPR036322">
    <property type="entry name" value="WD40_repeat_dom_sf"/>
</dbReference>
<feature type="repeat" description="WD" evidence="3">
    <location>
        <begin position="858"/>
        <end position="890"/>
    </location>
</feature>
<keyword evidence="1 3" id="KW-0853">WD repeat</keyword>
<dbReference type="PROSITE" id="PS50104">
    <property type="entry name" value="TIR"/>
    <property type="match status" value="1"/>
</dbReference>
<evidence type="ECO:0000256" key="2">
    <source>
        <dbReference type="ARBA" id="ARBA00022737"/>
    </source>
</evidence>
<dbReference type="PANTHER" id="PTHR19879:SF9">
    <property type="entry name" value="TRANSCRIPTION INITIATION FACTOR TFIID SUBUNIT 5"/>
    <property type="match status" value="1"/>
</dbReference>
<feature type="repeat" description="WD" evidence="3">
    <location>
        <begin position="485"/>
        <end position="526"/>
    </location>
</feature>
<dbReference type="Proteomes" id="UP001499951">
    <property type="component" value="Unassembled WGS sequence"/>
</dbReference>
<dbReference type="SUPFAM" id="SSF52200">
    <property type="entry name" value="Toll/Interleukin receptor TIR domain"/>
    <property type="match status" value="1"/>
</dbReference>
<dbReference type="InterPro" id="IPR019775">
    <property type="entry name" value="WD40_repeat_CS"/>
</dbReference>
<feature type="domain" description="TIR" evidence="5">
    <location>
        <begin position="10"/>
        <end position="186"/>
    </location>
</feature>
<dbReference type="SUPFAM" id="SSF50978">
    <property type="entry name" value="WD40 repeat-like"/>
    <property type="match status" value="1"/>
</dbReference>
<name>A0ABN1F7A1_9PROT</name>
<dbReference type="InterPro" id="IPR020472">
    <property type="entry name" value="WD40_PAC1"/>
</dbReference>
<gene>
    <name evidence="6" type="ORF">GCM10008942_35750</name>
</gene>
<dbReference type="CDD" id="cd00200">
    <property type="entry name" value="WD40"/>
    <property type="match status" value="2"/>
</dbReference>
<dbReference type="Gene3D" id="3.40.50.10140">
    <property type="entry name" value="Toll/interleukin-1 receptor homology (TIR) domain"/>
    <property type="match status" value="1"/>
</dbReference>
<feature type="repeat" description="WD" evidence="3">
    <location>
        <begin position="733"/>
        <end position="774"/>
    </location>
</feature>
<dbReference type="PROSITE" id="PS50082">
    <property type="entry name" value="WD_REPEATS_2"/>
    <property type="match status" value="11"/>
</dbReference>
<feature type="repeat" description="WD" evidence="3">
    <location>
        <begin position="775"/>
        <end position="816"/>
    </location>
</feature>
<dbReference type="InterPro" id="IPR015943">
    <property type="entry name" value="WD40/YVTN_repeat-like_dom_sf"/>
</dbReference>
<evidence type="ECO:0000256" key="1">
    <source>
        <dbReference type="ARBA" id="ARBA00022574"/>
    </source>
</evidence>
<dbReference type="InterPro" id="IPR035897">
    <property type="entry name" value="Toll_tir_struct_dom_sf"/>
</dbReference>
<feature type="repeat" description="WD" evidence="3">
    <location>
        <begin position="617"/>
        <end position="646"/>
    </location>
</feature>
<evidence type="ECO:0000256" key="3">
    <source>
        <dbReference type="PROSITE-ProRule" id="PRU00221"/>
    </source>
</evidence>
<dbReference type="Pfam" id="PF00400">
    <property type="entry name" value="WD40"/>
    <property type="match status" value="10"/>
</dbReference>
<accession>A0ABN1F7A1</accession>
<dbReference type="PROSITE" id="PS50294">
    <property type="entry name" value="WD_REPEATS_REGION"/>
    <property type="match status" value="8"/>
</dbReference>
<evidence type="ECO:0000256" key="4">
    <source>
        <dbReference type="SAM" id="Phobius"/>
    </source>
</evidence>
<dbReference type="SUPFAM" id="SSF50998">
    <property type="entry name" value="Quinoprotein alcohol dehydrogenase-like"/>
    <property type="match status" value="1"/>
</dbReference>
<feature type="repeat" description="WD" evidence="3">
    <location>
        <begin position="443"/>
        <end position="484"/>
    </location>
</feature>